<dbReference type="EMBL" id="LT629785">
    <property type="protein sequence ID" value="SDU09250.1"/>
    <property type="molecule type" value="Genomic_DNA"/>
</dbReference>
<organism evidence="5 6">
    <name type="scientific">Pseudomonas pohangensis</name>
    <dbReference type="NCBI Taxonomy" id="364197"/>
    <lineage>
        <taxon>Bacteria</taxon>
        <taxon>Pseudomonadati</taxon>
        <taxon>Pseudomonadota</taxon>
        <taxon>Gammaproteobacteria</taxon>
        <taxon>Pseudomonadales</taxon>
        <taxon>Pseudomonadaceae</taxon>
        <taxon>Pseudomonas</taxon>
    </lineage>
</organism>
<proteinExistence type="inferred from homology"/>
<evidence type="ECO:0000256" key="2">
    <source>
        <dbReference type="ARBA" id="ARBA00044983"/>
    </source>
</evidence>
<dbReference type="InterPro" id="IPR025961">
    <property type="entry name" value="Metal_resist"/>
</dbReference>
<evidence type="ECO:0000256" key="1">
    <source>
        <dbReference type="ARBA" id="ARBA00044945"/>
    </source>
</evidence>
<dbReference type="RefSeq" id="WP_157718826.1">
    <property type="nucleotide sequence ID" value="NZ_LT629785.1"/>
</dbReference>
<sequence>MTDTRFRLFMGFFLCAAIGMLTLSEISLAQAGNERPAPECIAARADLGGMPPSMAGKPPRPPAPGMPAALPPELQQLDLSEAQQDKIFAYGHEQVPLVREQLKVADKARDALHELAKTQPFDKQQAQSLAQTRADAMAKVSVMRAEMEAYVRSQLTPEQLAKLDSSKPCARKPK</sequence>
<evidence type="ECO:0000256" key="4">
    <source>
        <dbReference type="SAM" id="MobiDB-lite"/>
    </source>
</evidence>
<dbReference type="Gene3D" id="1.20.120.1490">
    <property type="match status" value="1"/>
</dbReference>
<dbReference type="STRING" id="364197.SAMN05216296_1724"/>
<evidence type="ECO:0000313" key="5">
    <source>
        <dbReference type="EMBL" id="SDU09250.1"/>
    </source>
</evidence>
<accession>A0A1H2FPI3</accession>
<dbReference type="Proteomes" id="UP000243232">
    <property type="component" value="Chromosome I"/>
</dbReference>
<protein>
    <recommendedName>
        <fullName evidence="2">Signaling pathway modulator ZraP</fullName>
    </recommendedName>
    <alternativeName>
        <fullName evidence="3">Zinc resistance-associated protein</fullName>
    </alternativeName>
</protein>
<name>A0A1H2FPI3_9PSED</name>
<feature type="region of interest" description="Disordered" evidence="4">
    <location>
        <begin position="45"/>
        <end position="69"/>
    </location>
</feature>
<dbReference type="Pfam" id="PF13801">
    <property type="entry name" value="Metal_resist"/>
    <property type="match status" value="1"/>
</dbReference>
<gene>
    <name evidence="5" type="ORF">SAMN05216296_1724</name>
</gene>
<dbReference type="AlphaFoldDB" id="A0A1H2FPI3"/>
<reference evidence="6" key="1">
    <citation type="submission" date="2016-10" db="EMBL/GenBank/DDBJ databases">
        <authorList>
            <person name="Varghese N."/>
            <person name="Submissions S."/>
        </authorList>
    </citation>
    <scope>NUCLEOTIDE SEQUENCE [LARGE SCALE GENOMIC DNA]</scope>
    <source>
        <strain evidence="6">DSM 17875</strain>
    </source>
</reference>
<evidence type="ECO:0000313" key="6">
    <source>
        <dbReference type="Proteomes" id="UP000243232"/>
    </source>
</evidence>
<evidence type="ECO:0000256" key="3">
    <source>
        <dbReference type="ARBA" id="ARBA00045001"/>
    </source>
</evidence>
<keyword evidence="6" id="KW-1185">Reference proteome</keyword>
<comment type="similarity">
    <text evidence="1">Belongs to the ZraP family.</text>
</comment>